<organism evidence="1 2">
    <name type="scientific">Sphingomicrobium lutaoense</name>
    <dbReference type="NCBI Taxonomy" id="515949"/>
    <lineage>
        <taxon>Bacteria</taxon>
        <taxon>Pseudomonadati</taxon>
        <taxon>Pseudomonadota</taxon>
        <taxon>Alphaproteobacteria</taxon>
        <taxon>Sphingomonadales</taxon>
        <taxon>Sphingomonadaceae</taxon>
        <taxon>Sphingomicrobium</taxon>
    </lineage>
</organism>
<name>A0A839Z0G5_9SPHN</name>
<dbReference type="AlphaFoldDB" id="A0A839Z0G5"/>
<evidence type="ECO:0000313" key="1">
    <source>
        <dbReference type="EMBL" id="MBB3763172.1"/>
    </source>
</evidence>
<proteinExistence type="predicted"/>
<gene>
    <name evidence="1" type="ORF">FHS50_000195</name>
</gene>
<dbReference type="EMBL" id="JACICF010000001">
    <property type="protein sequence ID" value="MBB3763172.1"/>
    <property type="molecule type" value="Genomic_DNA"/>
</dbReference>
<comment type="caution">
    <text evidence="1">The sequence shown here is derived from an EMBL/GenBank/DDBJ whole genome shotgun (WGS) entry which is preliminary data.</text>
</comment>
<dbReference type="RefSeq" id="WP_183932490.1">
    <property type="nucleotide sequence ID" value="NZ_JACICF010000001.1"/>
</dbReference>
<sequence length="45" mass="4532">MSGSKFQRHLIAAIASVVMSSLVVGTTIAPSDAIAASPIQVATYA</sequence>
<evidence type="ECO:0000313" key="2">
    <source>
        <dbReference type="Proteomes" id="UP000578569"/>
    </source>
</evidence>
<protein>
    <submittedName>
        <fullName evidence="1">Uncharacterized protein</fullName>
    </submittedName>
</protein>
<reference evidence="1 2" key="1">
    <citation type="submission" date="2020-08" db="EMBL/GenBank/DDBJ databases">
        <title>Genomic Encyclopedia of Type Strains, Phase IV (KMG-IV): sequencing the most valuable type-strain genomes for metagenomic binning, comparative biology and taxonomic classification.</title>
        <authorList>
            <person name="Goeker M."/>
        </authorList>
    </citation>
    <scope>NUCLEOTIDE SEQUENCE [LARGE SCALE GENOMIC DNA]</scope>
    <source>
        <strain evidence="1 2">DSM 24194</strain>
    </source>
</reference>
<keyword evidence="2" id="KW-1185">Reference proteome</keyword>
<accession>A0A839Z0G5</accession>
<dbReference type="Proteomes" id="UP000578569">
    <property type="component" value="Unassembled WGS sequence"/>
</dbReference>